<protein>
    <submittedName>
        <fullName evidence="3">MaoC family dehydratase</fullName>
    </submittedName>
</protein>
<name>A0A8J3UT46_9ACTN</name>
<gene>
    <name evidence="3" type="ORF">Psi02_66690</name>
</gene>
<dbReference type="InterPro" id="IPR002539">
    <property type="entry name" value="MaoC-like_dom"/>
</dbReference>
<accession>A0A8J3UT46</accession>
<comment type="similarity">
    <text evidence="1">Belongs to the enoyl-CoA hydratase/isomerase family.</text>
</comment>
<sequence>MDAPVRPRTLADLQHLIGNQLGPTSWTDVTQKAIDTFAEVTGDSQWIHVDPARAASGPFGTTVAHGLYTLSLLPMFSARLMRFDGFAHSLNYGYDRIRFPAPVPVGSRLRMTLTVAAAERAARGGIQIRTSQTVECDTADKPVLVAESIALVFEASA</sequence>
<dbReference type="SUPFAM" id="SSF54637">
    <property type="entry name" value="Thioesterase/thiol ester dehydrase-isomerase"/>
    <property type="match status" value="1"/>
</dbReference>
<dbReference type="PANTHER" id="PTHR42993:SF1">
    <property type="entry name" value="MAOC-LIKE DEHYDRATASE DOMAIN-CONTAINING PROTEIN"/>
    <property type="match status" value="1"/>
</dbReference>
<dbReference type="CDD" id="cd03450">
    <property type="entry name" value="NodN"/>
    <property type="match status" value="1"/>
</dbReference>
<feature type="domain" description="MaoC-like" evidence="2">
    <location>
        <begin position="14"/>
        <end position="120"/>
    </location>
</feature>
<evidence type="ECO:0000313" key="4">
    <source>
        <dbReference type="Proteomes" id="UP000644610"/>
    </source>
</evidence>
<dbReference type="RefSeq" id="WP_203979740.1">
    <property type="nucleotide sequence ID" value="NZ_BOOQ01000050.1"/>
</dbReference>
<evidence type="ECO:0000259" key="2">
    <source>
        <dbReference type="Pfam" id="PF01575"/>
    </source>
</evidence>
<dbReference type="PANTHER" id="PTHR42993">
    <property type="entry name" value="MAOC-LIKE DEHYDRATASE DOMAIN-CONTAINING PROTEIN"/>
    <property type="match status" value="1"/>
</dbReference>
<evidence type="ECO:0000256" key="1">
    <source>
        <dbReference type="ARBA" id="ARBA00005254"/>
    </source>
</evidence>
<dbReference type="InterPro" id="IPR039375">
    <property type="entry name" value="NodN-like"/>
</dbReference>
<proteinExistence type="inferred from homology"/>
<reference evidence="3" key="1">
    <citation type="submission" date="2021-01" db="EMBL/GenBank/DDBJ databases">
        <title>Whole genome shotgun sequence of Planotetraspora silvatica NBRC 100141.</title>
        <authorList>
            <person name="Komaki H."/>
            <person name="Tamura T."/>
        </authorList>
    </citation>
    <scope>NUCLEOTIDE SEQUENCE</scope>
    <source>
        <strain evidence="3">NBRC 100141</strain>
    </source>
</reference>
<keyword evidence="4" id="KW-1185">Reference proteome</keyword>
<organism evidence="3 4">
    <name type="scientific">Planotetraspora silvatica</name>
    <dbReference type="NCBI Taxonomy" id="234614"/>
    <lineage>
        <taxon>Bacteria</taxon>
        <taxon>Bacillati</taxon>
        <taxon>Actinomycetota</taxon>
        <taxon>Actinomycetes</taxon>
        <taxon>Streptosporangiales</taxon>
        <taxon>Streptosporangiaceae</taxon>
        <taxon>Planotetraspora</taxon>
    </lineage>
</organism>
<dbReference type="AlphaFoldDB" id="A0A8J3UT46"/>
<dbReference type="InterPro" id="IPR029069">
    <property type="entry name" value="HotDog_dom_sf"/>
</dbReference>
<evidence type="ECO:0000313" key="3">
    <source>
        <dbReference type="EMBL" id="GII50245.1"/>
    </source>
</evidence>
<dbReference type="Pfam" id="PF01575">
    <property type="entry name" value="MaoC_dehydratas"/>
    <property type="match status" value="1"/>
</dbReference>
<comment type="caution">
    <text evidence="3">The sequence shown here is derived from an EMBL/GenBank/DDBJ whole genome shotgun (WGS) entry which is preliminary data.</text>
</comment>
<dbReference type="Proteomes" id="UP000644610">
    <property type="component" value="Unassembled WGS sequence"/>
</dbReference>
<dbReference type="Gene3D" id="3.10.129.10">
    <property type="entry name" value="Hotdog Thioesterase"/>
    <property type="match status" value="1"/>
</dbReference>
<dbReference type="EMBL" id="BOOQ01000050">
    <property type="protein sequence ID" value="GII50245.1"/>
    <property type="molecule type" value="Genomic_DNA"/>
</dbReference>